<evidence type="ECO:0000313" key="3">
    <source>
        <dbReference type="Proteomes" id="UP000054630"/>
    </source>
</evidence>
<feature type="region of interest" description="Disordered" evidence="1">
    <location>
        <begin position="52"/>
        <end position="81"/>
    </location>
</feature>
<gene>
    <name evidence="2" type="ORF">T07_14242</name>
</gene>
<keyword evidence="3" id="KW-1185">Reference proteome</keyword>
<organism evidence="2 3">
    <name type="scientific">Trichinella nelsoni</name>
    <dbReference type="NCBI Taxonomy" id="6336"/>
    <lineage>
        <taxon>Eukaryota</taxon>
        <taxon>Metazoa</taxon>
        <taxon>Ecdysozoa</taxon>
        <taxon>Nematoda</taxon>
        <taxon>Enoplea</taxon>
        <taxon>Dorylaimia</taxon>
        <taxon>Trichinellida</taxon>
        <taxon>Trichinellidae</taxon>
        <taxon>Trichinella</taxon>
    </lineage>
</organism>
<evidence type="ECO:0000256" key="1">
    <source>
        <dbReference type="SAM" id="MobiDB-lite"/>
    </source>
</evidence>
<accession>A0A0V0SGY0</accession>
<feature type="compositionally biased region" description="Basic and acidic residues" evidence="1">
    <location>
        <begin position="52"/>
        <end position="65"/>
    </location>
</feature>
<proteinExistence type="predicted"/>
<dbReference type="AlphaFoldDB" id="A0A0V0SGY0"/>
<name>A0A0V0SGY0_9BILA</name>
<protein>
    <submittedName>
        <fullName evidence="2">Uncharacterized protein</fullName>
    </submittedName>
</protein>
<dbReference type="Proteomes" id="UP000054630">
    <property type="component" value="Unassembled WGS sequence"/>
</dbReference>
<dbReference type="EMBL" id="JYDL01000010">
    <property type="protein sequence ID" value="KRX25770.1"/>
    <property type="molecule type" value="Genomic_DNA"/>
</dbReference>
<comment type="caution">
    <text evidence="2">The sequence shown here is derived from an EMBL/GenBank/DDBJ whole genome shotgun (WGS) entry which is preliminary data.</text>
</comment>
<evidence type="ECO:0000313" key="2">
    <source>
        <dbReference type="EMBL" id="KRX25770.1"/>
    </source>
</evidence>
<sequence>MTEETYPAAEALQAELELNLEGEERQSAINDWARCRQRYRYGRSHARTIIEEARGERSTGDDRSSSGRAGNGKLPEIIINF</sequence>
<reference evidence="2 3" key="1">
    <citation type="submission" date="2015-01" db="EMBL/GenBank/DDBJ databases">
        <title>Evolution of Trichinella species and genotypes.</title>
        <authorList>
            <person name="Korhonen P.K."/>
            <person name="Edoardo P."/>
            <person name="Giuseppe L.R."/>
            <person name="Gasser R.B."/>
        </authorList>
    </citation>
    <scope>NUCLEOTIDE SEQUENCE [LARGE SCALE GENOMIC DNA]</scope>
    <source>
        <strain evidence="2">ISS37</strain>
    </source>
</reference>